<reference evidence="2 3" key="1">
    <citation type="submission" date="2019-03" db="EMBL/GenBank/DDBJ databases">
        <title>Draft genome sequences of novel Actinobacteria.</title>
        <authorList>
            <person name="Sahin N."/>
            <person name="Ay H."/>
            <person name="Saygin H."/>
        </authorList>
    </citation>
    <scope>NUCLEOTIDE SEQUENCE [LARGE SCALE GENOMIC DNA]</scope>
    <source>
        <strain evidence="2 3">7K502</strain>
    </source>
</reference>
<dbReference type="InterPro" id="IPR000792">
    <property type="entry name" value="Tscrpt_reg_LuxR_C"/>
</dbReference>
<dbReference type="SUPFAM" id="SSF52540">
    <property type="entry name" value="P-loop containing nucleoside triphosphate hydrolases"/>
    <property type="match status" value="1"/>
</dbReference>
<dbReference type="GO" id="GO:0006355">
    <property type="term" value="P:regulation of DNA-templated transcription"/>
    <property type="evidence" value="ECO:0007669"/>
    <property type="project" value="InterPro"/>
</dbReference>
<dbReference type="Proteomes" id="UP000294947">
    <property type="component" value="Unassembled WGS sequence"/>
</dbReference>
<dbReference type="InterPro" id="IPR036388">
    <property type="entry name" value="WH-like_DNA-bd_sf"/>
</dbReference>
<dbReference type="PANTHER" id="PTHR47691">
    <property type="entry name" value="REGULATOR-RELATED"/>
    <property type="match status" value="1"/>
</dbReference>
<evidence type="ECO:0000259" key="1">
    <source>
        <dbReference type="PROSITE" id="PS50043"/>
    </source>
</evidence>
<organism evidence="2 3">
    <name type="scientific">Saccharopolyspora elongata</name>
    <dbReference type="NCBI Taxonomy" id="2530387"/>
    <lineage>
        <taxon>Bacteria</taxon>
        <taxon>Bacillati</taxon>
        <taxon>Actinomycetota</taxon>
        <taxon>Actinomycetes</taxon>
        <taxon>Pseudonocardiales</taxon>
        <taxon>Pseudonocardiaceae</taxon>
        <taxon>Saccharopolyspora</taxon>
    </lineage>
</organism>
<dbReference type="Gene3D" id="3.40.50.300">
    <property type="entry name" value="P-loop containing nucleotide triphosphate hydrolases"/>
    <property type="match status" value="1"/>
</dbReference>
<dbReference type="InterPro" id="IPR027417">
    <property type="entry name" value="P-loop_NTPase"/>
</dbReference>
<dbReference type="PRINTS" id="PR00038">
    <property type="entry name" value="HTHLUXR"/>
</dbReference>
<dbReference type="GO" id="GO:0003677">
    <property type="term" value="F:DNA binding"/>
    <property type="evidence" value="ECO:0007669"/>
    <property type="project" value="InterPro"/>
</dbReference>
<evidence type="ECO:0000313" key="2">
    <source>
        <dbReference type="EMBL" id="TDD52792.1"/>
    </source>
</evidence>
<dbReference type="PANTHER" id="PTHR47691:SF3">
    <property type="entry name" value="HTH-TYPE TRANSCRIPTIONAL REGULATOR RV0890C-RELATED"/>
    <property type="match status" value="1"/>
</dbReference>
<evidence type="ECO:0000313" key="3">
    <source>
        <dbReference type="Proteomes" id="UP000294947"/>
    </source>
</evidence>
<dbReference type="InterPro" id="IPR002182">
    <property type="entry name" value="NB-ARC"/>
</dbReference>
<dbReference type="Gene3D" id="1.25.40.10">
    <property type="entry name" value="Tetratricopeptide repeat domain"/>
    <property type="match status" value="1"/>
</dbReference>
<dbReference type="GO" id="GO:0043531">
    <property type="term" value="F:ADP binding"/>
    <property type="evidence" value="ECO:0007669"/>
    <property type="project" value="InterPro"/>
</dbReference>
<gene>
    <name evidence="2" type="ORF">E1288_11335</name>
</gene>
<dbReference type="PRINTS" id="PR00364">
    <property type="entry name" value="DISEASERSIST"/>
</dbReference>
<sequence>MASRTSRRLVGNLPAERTSFVGRRQECADVRELLSRSRLVTLTGVGGVGKTRLALRVAAQLGRAHRDGVWLVELAEVRDDDLVVHTIAQTLGIQDWSSRGVDSVLAEYVRDKDLLIVLDNCEQVLDGCLKAGAVLLDAAPGLRILATSRQPLEVYGEHVLVVPTLPVPGPAEVDGGAGTSNSVRLFIDRASAAGFRCPAGRESTIVELCRALDGIPLAIELAAARTRFLSLDELLLRIGDRFRLLSGGNRTSLPRHQTLQATMDWSYELCSAEERMLWARLSVFAGGMDLAAVEHVCSGDGLAPDRVLDLIASLIDKSILIRTANPTGDLPAGTRYQLLSTVREYGQSLQDEEEGARLRLRHRDWYLGLAERAAREWFGPRQLEWRARITTEHDNLRAAMEFCASKPEHVQAGLRLAGDLWFYWTACGLIAEGRQWLDRLLALDASPTAARATDLWVCSWLASHQGDVAWGRSTAERCIAIAQELDDPSLASFGMHLRGVAALAEGELEQAHDLCIKAWSRHRTREEITSPMVMSLVQAGLVACLQGDDENAIEHAEECLRITAAAGELWTRSWSLVVRGLARWMRGDAKAAIADLREGIGIKCRFNDLFGLGVAVEVLAWSHVSLGEHDQAARLFGVLGRIWPLVGIPLLGSQQLIDYRSRAEAEARAELGDGVFDKLAAETAKLPLAQSLPMMVRGQARSVPVQNPAPPAGDRQGGPLTRRELQVAEAVARGMSNKEIAANLVISQRTAEAHVEHILTKLDFGSRTQIAAWVAAQRKTEGAT</sequence>
<dbReference type="AlphaFoldDB" id="A0A4R4Z9B0"/>
<dbReference type="InterPro" id="IPR011990">
    <property type="entry name" value="TPR-like_helical_dom_sf"/>
</dbReference>
<dbReference type="Gene3D" id="1.10.10.10">
    <property type="entry name" value="Winged helix-like DNA-binding domain superfamily/Winged helix DNA-binding domain"/>
    <property type="match status" value="1"/>
</dbReference>
<dbReference type="Pfam" id="PF00931">
    <property type="entry name" value="NB-ARC"/>
    <property type="match status" value="1"/>
</dbReference>
<dbReference type="Pfam" id="PF00196">
    <property type="entry name" value="GerE"/>
    <property type="match status" value="1"/>
</dbReference>
<dbReference type="Pfam" id="PF25872">
    <property type="entry name" value="HTH_77"/>
    <property type="match status" value="1"/>
</dbReference>
<dbReference type="InterPro" id="IPR058852">
    <property type="entry name" value="HTH_77"/>
</dbReference>
<dbReference type="EMBL" id="SMKW01000011">
    <property type="protein sequence ID" value="TDD52792.1"/>
    <property type="molecule type" value="Genomic_DNA"/>
</dbReference>
<dbReference type="OrthoDB" id="9812579at2"/>
<dbReference type="SUPFAM" id="SSF46894">
    <property type="entry name" value="C-terminal effector domain of the bipartite response regulators"/>
    <property type="match status" value="1"/>
</dbReference>
<accession>A0A4R4Z9B0</accession>
<dbReference type="InterPro" id="IPR016032">
    <property type="entry name" value="Sig_transdc_resp-reg_C-effctor"/>
</dbReference>
<protein>
    <submittedName>
        <fullName evidence="2">LuxR family transcriptional regulator</fullName>
    </submittedName>
</protein>
<dbReference type="SMART" id="SM00421">
    <property type="entry name" value="HTH_LUXR"/>
    <property type="match status" value="1"/>
</dbReference>
<dbReference type="CDD" id="cd06170">
    <property type="entry name" value="LuxR_C_like"/>
    <property type="match status" value="1"/>
</dbReference>
<name>A0A4R4Z9B0_9PSEU</name>
<keyword evidence="3" id="KW-1185">Reference proteome</keyword>
<proteinExistence type="predicted"/>
<dbReference type="PROSITE" id="PS50043">
    <property type="entry name" value="HTH_LUXR_2"/>
    <property type="match status" value="1"/>
</dbReference>
<dbReference type="SUPFAM" id="SSF48452">
    <property type="entry name" value="TPR-like"/>
    <property type="match status" value="1"/>
</dbReference>
<comment type="caution">
    <text evidence="2">The sequence shown here is derived from an EMBL/GenBank/DDBJ whole genome shotgun (WGS) entry which is preliminary data.</text>
</comment>
<feature type="domain" description="HTH luxR-type" evidence="1">
    <location>
        <begin position="713"/>
        <end position="778"/>
    </location>
</feature>